<dbReference type="SMART" id="SM00343">
    <property type="entry name" value="ZnF_C2HC"/>
    <property type="match status" value="1"/>
</dbReference>
<evidence type="ECO:0000256" key="5">
    <source>
        <dbReference type="ARBA" id="ARBA00023160"/>
    </source>
</evidence>
<sequence length="425" mass="48133">MEESSSSSSATMLKLTASNYSIWNPRMEDILYCKDLYEPLQLLGQKPEGKSDDAWNILNRKVVGQIRQWVDQSVFHHVSQETDAYKLWTKLSSMYERKTAQNKASVIRRLVNLKYRDGRSVTEHLSDFQGLINLLTNMKMVLDDELQALVLLSSLPDSWDTLVVSLSNSAPQGVLTLDIVKDSMFNEEARRKEQGVVAESEALVSEYRGRTNNRKFHRRDKSKGRSRDGSRGRSKTRKDLECYHCGGIGHMKRECRLFKREQDRGNEKSDARHTTATTSDGNEVTAGGFISTIGLTRPLDDFTDLVGKTLLLELVSTQLEPKTGLEKETVKGYANKASQKDDEVIYESSFSIPADFGEVGAVEVENEHHKEIFIKSIHLHGFPNGSVNVPCNSWTHSKFDNPQKRIFFTNKSYIPSETLSGLTRI</sequence>
<evidence type="ECO:0000256" key="1">
    <source>
        <dbReference type="ARBA" id="ARBA00009419"/>
    </source>
</evidence>
<dbReference type="InterPro" id="IPR001878">
    <property type="entry name" value="Znf_CCHC"/>
</dbReference>
<evidence type="ECO:0000256" key="3">
    <source>
        <dbReference type="ARBA" id="ARBA00022767"/>
    </source>
</evidence>
<keyword evidence="2" id="KW-0444">Lipid biosynthesis</keyword>
<evidence type="ECO:0000313" key="11">
    <source>
        <dbReference type="EMBL" id="KAI5341624.1"/>
    </source>
</evidence>
<dbReference type="Pfam" id="PF14223">
    <property type="entry name" value="Retrotran_gag_2"/>
    <property type="match status" value="1"/>
</dbReference>
<dbReference type="GO" id="GO:0016702">
    <property type="term" value="F:oxidoreductase activity, acting on single donors with incorporation of molecular oxygen, incorporation of two atoms of oxygen"/>
    <property type="evidence" value="ECO:0007669"/>
    <property type="project" value="InterPro"/>
</dbReference>
<evidence type="ECO:0008006" key="13">
    <source>
        <dbReference type="Google" id="ProtNLM"/>
    </source>
</evidence>
<comment type="caution">
    <text evidence="11">The sequence shown here is derived from an EMBL/GenBank/DDBJ whole genome shotgun (WGS) entry which is preliminary data.</text>
</comment>
<keyword evidence="5" id="KW-0275">Fatty acid biosynthesis</keyword>
<dbReference type="Pfam" id="PF01477">
    <property type="entry name" value="PLAT"/>
    <property type="match status" value="1"/>
</dbReference>
<feature type="domain" description="PLAT" evidence="9">
    <location>
        <begin position="289"/>
        <end position="409"/>
    </location>
</feature>
<dbReference type="SUPFAM" id="SSF49723">
    <property type="entry name" value="Lipase/lipooxygenase domain (PLAT/LH2 domain)"/>
    <property type="match status" value="1"/>
</dbReference>
<keyword evidence="3" id="KW-0443">Lipid metabolism</keyword>
<protein>
    <recommendedName>
        <fullName evidence="13">CCHC-type domain-containing protein</fullName>
    </recommendedName>
</protein>
<organism evidence="11 12">
    <name type="scientific">Prunus dulcis</name>
    <name type="common">Almond</name>
    <name type="synonym">Amygdalus dulcis</name>
    <dbReference type="NCBI Taxonomy" id="3755"/>
    <lineage>
        <taxon>Eukaryota</taxon>
        <taxon>Viridiplantae</taxon>
        <taxon>Streptophyta</taxon>
        <taxon>Embryophyta</taxon>
        <taxon>Tracheophyta</taxon>
        <taxon>Spermatophyta</taxon>
        <taxon>Magnoliopsida</taxon>
        <taxon>eudicotyledons</taxon>
        <taxon>Gunneridae</taxon>
        <taxon>Pentapetalae</taxon>
        <taxon>rosids</taxon>
        <taxon>fabids</taxon>
        <taxon>Rosales</taxon>
        <taxon>Rosaceae</taxon>
        <taxon>Amygdaloideae</taxon>
        <taxon>Amygdaleae</taxon>
        <taxon>Prunus</taxon>
    </lineage>
</organism>
<dbReference type="PANTHER" id="PTHR11771">
    <property type="entry name" value="LIPOXYGENASE"/>
    <property type="match status" value="1"/>
</dbReference>
<feature type="compositionally biased region" description="Basic and acidic residues" evidence="8">
    <location>
        <begin position="260"/>
        <end position="273"/>
    </location>
</feature>
<dbReference type="InterPro" id="IPR001246">
    <property type="entry name" value="LipOase_plant"/>
</dbReference>
<dbReference type="Pfam" id="PF00098">
    <property type="entry name" value="zf-CCHC"/>
    <property type="match status" value="1"/>
</dbReference>
<reference evidence="11 12" key="1">
    <citation type="journal article" date="2022" name="G3 (Bethesda)">
        <title>Whole-genome sequence and methylome profiling of the almond [Prunus dulcis (Mill.) D.A. Webb] cultivar 'Nonpareil'.</title>
        <authorList>
            <person name="D'Amico-Willman K.M."/>
            <person name="Ouma W.Z."/>
            <person name="Meulia T."/>
            <person name="Sideli G.M."/>
            <person name="Gradziel T.M."/>
            <person name="Fresnedo-Ramirez J."/>
        </authorList>
    </citation>
    <scope>NUCLEOTIDE SEQUENCE [LARGE SCALE GENOMIC DNA]</scope>
    <source>
        <strain evidence="11">Clone GOH B32 T37-40</strain>
    </source>
</reference>
<dbReference type="PROSITE" id="PS50095">
    <property type="entry name" value="PLAT"/>
    <property type="match status" value="1"/>
</dbReference>
<dbReference type="Gene3D" id="4.10.60.10">
    <property type="entry name" value="Zinc finger, CCHC-type"/>
    <property type="match status" value="1"/>
</dbReference>
<dbReference type="InterPro" id="IPR001024">
    <property type="entry name" value="PLAT/LH2_dom"/>
</dbReference>
<keyword evidence="6" id="KW-0479">Metal-binding</keyword>
<dbReference type="Proteomes" id="UP001054821">
    <property type="component" value="Chromosome 2"/>
</dbReference>
<feature type="domain" description="CCHC-type" evidence="10">
    <location>
        <begin position="242"/>
        <end position="256"/>
    </location>
</feature>
<name>A0AAD4WDY2_PRUDU</name>
<dbReference type="AlphaFoldDB" id="A0AAD4WDY2"/>
<dbReference type="PROSITE" id="PS50158">
    <property type="entry name" value="ZF_CCHC"/>
    <property type="match status" value="1"/>
</dbReference>
<dbReference type="SUPFAM" id="SSF57756">
    <property type="entry name" value="Retrovirus zinc finger-like domains"/>
    <property type="match status" value="1"/>
</dbReference>
<dbReference type="InterPro" id="IPR000907">
    <property type="entry name" value="LipOase"/>
</dbReference>
<gene>
    <name evidence="11" type="ORF">L3X38_009499</name>
</gene>
<feature type="compositionally biased region" description="Basic residues" evidence="8">
    <location>
        <begin position="211"/>
        <end position="222"/>
    </location>
</feature>
<dbReference type="GO" id="GO:0006633">
    <property type="term" value="P:fatty acid biosynthetic process"/>
    <property type="evidence" value="ECO:0007669"/>
    <property type="project" value="UniProtKB-KW"/>
</dbReference>
<dbReference type="GO" id="GO:0008270">
    <property type="term" value="F:zinc ion binding"/>
    <property type="evidence" value="ECO:0007669"/>
    <property type="project" value="UniProtKB-KW"/>
</dbReference>
<feature type="region of interest" description="Disordered" evidence="8">
    <location>
        <begin position="208"/>
        <end position="236"/>
    </location>
</feature>
<dbReference type="InterPro" id="IPR036875">
    <property type="entry name" value="Znf_CCHC_sf"/>
</dbReference>
<dbReference type="GO" id="GO:0031408">
    <property type="term" value="P:oxylipin biosynthetic process"/>
    <property type="evidence" value="ECO:0007669"/>
    <property type="project" value="UniProtKB-KW"/>
</dbReference>
<dbReference type="CDD" id="cd01751">
    <property type="entry name" value="PLAT_LH2"/>
    <property type="match status" value="1"/>
</dbReference>
<keyword evidence="6" id="KW-0862">Zinc</keyword>
<comment type="caution">
    <text evidence="7">Lacks conserved residue(s) required for the propagation of feature annotation.</text>
</comment>
<evidence type="ECO:0000256" key="4">
    <source>
        <dbReference type="ARBA" id="ARBA00022832"/>
    </source>
</evidence>
<evidence type="ECO:0000259" key="9">
    <source>
        <dbReference type="PROSITE" id="PS50095"/>
    </source>
</evidence>
<feature type="compositionally biased region" description="Basic and acidic residues" evidence="8">
    <location>
        <begin position="223"/>
        <end position="236"/>
    </location>
</feature>
<keyword evidence="12" id="KW-1185">Reference proteome</keyword>
<dbReference type="InterPro" id="IPR042057">
    <property type="entry name" value="Lipoxy_PLAT/LH2"/>
</dbReference>
<dbReference type="SMART" id="SM00308">
    <property type="entry name" value="LH2"/>
    <property type="match status" value="1"/>
</dbReference>
<evidence type="ECO:0000256" key="7">
    <source>
        <dbReference type="PROSITE-ProRule" id="PRU00152"/>
    </source>
</evidence>
<proteinExistence type="inferred from homology"/>
<evidence type="ECO:0000259" key="10">
    <source>
        <dbReference type="PROSITE" id="PS50158"/>
    </source>
</evidence>
<dbReference type="Gene3D" id="2.60.60.20">
    <property type="entry name" value="PLAT/LH2 domain"/>
    <property type="match status" value="1"/>
</dbReference>
<dbReference type="InterPro" id="IPR036392">
    <property type="entry name" value="PLAT/LH2_dom_sf"/>
</dbReference>
<dbReference type="GO" id="GO:0003676">
    <property type="term" value="F:nucleic acid binding"/>
    <property type="evidence" value="ECO:0007669"/>
    <property type="project" value="InterPro"/>
</dbReference>
<dbReference type="PRINTS" id="PR00468">
    <property type="entry name" value="PLTLPOXGNASE"/>
</dbReference>
<evidence type="ECO:0000256" key="2">
    <source>
        <dbReference type="ARBA" id="ARBA00022516"/>
    </source>
</evidence>
<keyword evidence="4" id="KW-0276">Fatty acid metabolism</keyword>
<evidence type="ECO:0000256" key="8">
    <source>
        <dbReference type="SAM" id="MobiDB-lite"/>
    </source>
</evidence>
<evidence type="ECO:0000256" key="6">
    <source>
        <dbReference type="PROSITE-ProRule" id="PRU00047"/>
    </source>
</evidence>
<evidence type="ECO:0000313" key="12">
    <source>
        <dbReference type="Proteomes" id="UP001054821"/>
    </source>
</evidence>
<dbReference type="EMBL" id="JAJFAZ020000002">
    <property type="protein sequence ID" value="KAI5341624.1"/>
    <property type="molecule type" value="Genomic_DNA"/>
</dbReference>
<comment type="similarity">
    <text evidence="1">Belongs to the lipoxygenase family.</text>
</comment>
<accession>A0AAD4WDY2</accession>
<dbReference type="GO" id="GO:0034440">
    <property type="term" value="P:lipid oxidation"/>
    <property type="evidence" value="ECO:0007669"/>
    <property type="project" value="InterPro"/>
</dbReference>
<keyword evidence="6" id="KW-0863">Zinc-finger</keyword>
<feature type="region of interest" description="Disordered" evidence="8">
    <location>
        <begin position="260"/>
        <end position="283"/>
    </location>
</feature>
<keyword evidence="3" id="KW-0925">Oxylipin biosynthesis</keyword>